<protein>
    <submittedName>
        <fullName evidence="1">Uncharacterized protein</fullName>
    </submittedName>
</protein>
<proteinExistence type="predicted"/>
<name>A0A3P6F7K2_BRAOL</name>
<reference evidence="1" key="1">
    <citation type="submission" date="2018-11" db="EMBL/GenBank/DDBJ databases">
        <authorList>
            <consortium name="Genoscope - CEA"/>
            <person name="William W."/>
        </authorList>
    </citation>
    <scope>NUCLEOTIDE SEQUENCE</scope>
</reference>
<gene>
    <name evidence="1" type="ORF">BOLC5T30921H</name>
</gene>
<accession>A0A3P6F7K2</accession>
<dbReference type="AlphaFoldDB" id="A0A3P6F7K2"/>
<sequence>MAVRSIYDGGVSIRSWSLRQKGPTRFCEEVGAGSGAARRYRR</sequence>
<organism evidence="1">
    <name type="scientific">Brassica oleracea</name>
    <name type="common">Wild cabbage</name>
    <dbReference type="NCBI Taxonomy" id="3712"/>
    <lineage>
        <taxon>Eukaryota</taxon>
        <taxon>Viridiplantae</taxon>
        <taxon>Streptophyta</taxon>
        <taxon>Embryophyta</taxon>
        <taxon>Tracheophyta</taxon>
        <taxon>Spermatophyta</taxon>
        <taxon>Magnoliopsida</taxon>
        <taxon>eudicotyledons</taxon>
        <taxon>Gunneridae</taxon>
        <taxon>Pentapetalae</taxon>
        <taxon>rosids</taxon>
        <taxon>malvids</taxon>
        <taxon>Brassicales</taxon>
        <taxon>Brassicaceae</taxon>
        <taxon>Brassiceae</taxon>
        <taxon>Brassica</taxon>
    </lineage>
</organism>
<dbReference type="EMBL" id="LR031877">
    <property type="protein sequence ID" value="VDD43374.1"/>
    <property type="molecule type" value="Genomic_DNA"/>
</dbReference>
<evidence type="ECO:0000313" key="1">
    <source>
        <dbReference type="EMBL" id="VDD43374.1"/>
    </source>
</evidence>